<dbReference type="InterPro" id="IPR008250">
    <property type="entry name" value="ATPase_P-typ_transduc_dom_A_sf"/>
</dbReference>
<dbReference type="Gene3D" id="2.70.150.10">
    <property type="entry name" value="Calcium-transporting ATPase, cytoplasmic transduction domain A"/>
    <property type="match status" value="1"/>
</dbReference>
<dbReference type="NCBIfam" id="TIGR01494">
    <property type="entry name" value="ATPase_P-type"/>
    <property type="match status" value="1"/>
</dbReference>
<dbReference type="STRING" id="62062.ENSHHUP00000068060"/>
<feature type="transmembrane region" description="Helical" evidence="9">
    <location>
        <begin position="252"/>
        <end position="270"/>
    </location>
</feature>
<evidence type="ECO:0000256" key="7">
    <source>
        <dbReference type="ARBA" id="ARBA00022989"/>
    </source>
</evidence>
<dbReference type="Gene3D" id="1.20.1110.10">
    <property type="entry name" value="Calcium-transporting ATPase, transmembrane domain"/>
    <property type="match status" value="1"/>
</dbReference>
<dbReference type="GO" id="GO:0012505">
    <property type="term" value="C:endomembrane system"/>
    <property type="evidence" value="ECO:0007669"/>
    <property type="project" value="UniProtKB-SubCell"/>
</dbReference>
<dbReference type="Pfam" id="PF13246">
    <property type="entry name" value="Cation_ATPase"/>
    <property type="match status" value="1"/>
</dbReference>
<name>A0A4W5Q2E7_9TELE</name>
<dbReference type="Gene3D" id="3.40.1110.10">
    <property type="entry name" value="Calcium-transporting ATPase, cytoplasmic domain N"/>
    <property type="match status" value="1"/>
</dbReference>
<evidence type="ECO:0000256" key="3">
    <source>
        <dbReference type="ARBA" id="ARBA00022741"/>
    </source>
</evidence>
<evidence type="ECO:0000256" key="9">
    <source>
        <dbReference type="SAM" id="Phobius"/>
    </source>
</evidence>
<keyword evidence="4" id="KW-0067">ATP-binding</keyword>
<dbReference type="SUPFAM" id="SSF81653">
    <property type="entry name" value="Calcium ATPase, transduction domain A"/>
    <property type="match status" value="1"/>
</dbReference>
<feature type="transmembrane region" description="Helical" evidence="9">
    <location>
        <begin position="34"/>
        <end position="53"/>
    </location>
</feature>
<evidence type="ECO:0000256" key="1">
    <source>
        <dbReference type="ARBA" id="ARBA00004370"/>
    </source>
</evidence>
<dbReference type="PANTHER" id="PTHR24093">
    <property type="entry name" value="CATION TRANSPORTING ATPASE"/>
    <property type="match status" value="1"/>
</dbReference>
<evidence type="ECO:0000256" key="8">
    <source>
        <dbReference type="ARBA" id="ARBA00023136"/>
    </source>
</evidence>
<dbReference type="GO" id="GO:0005388">
    <property type="term" value="F:P-type calcium transporter activity"/>
    <property type="evidence" value="ECO:0007669"/>
    <property type="project" value="UniProtKB-EC"/>
</dbReference>
<dbReference type="InterPro" id="IPR023298">
    <property type="entry name" value="ATPase_P-typ_TM_dom_sf"/>
</dbReference>
<evidence type="ECO:0000256" key="5">
    <source>
        <dbReference type="ARBA" id="ARBA00022842"/>
    </source>
</evidence>
<keyword evidence="5" id="KW-0460">Magnesium</keyword>
<dbReference type="PANTHER" id="PTHR24093:SF377">
    <property type="entry name" value="PLASMA MEMBRANE CALCIUM-TRANSPORTING ATPASE 2"/>
    <property type="match status" value="1"/>
</dbReference>
<dbReference type="InterPro" id="IPR059000">
    <property type="entry name" value="ATPase_P-type_domA"/>
</dbReference>
<accession>A0A4W5Q2E7</accession>
<dbReference type="SUPFAM" id="SSF81660">
    <property type="entry name" value="Metal cation-transporting ATPase, ATP-binding domain N"/>
    <property type="match status" value="1"/>
</dbReference>
<keyword evidence="12" id="KW-1185">Reference proteome</keyword>
<reference evidence="12" key="1">
    <citation type="submission" date="2018-06" db="EMBL/GenBank/DDBJ databases">
        <title>Genome assembly of Danube salmon.</title>
        <authorList>
            <person name="Macqueen D.J."/>
            <person name="Gundappa M.K."/>
        </authorList>
    </citation>
    <scope>NUCLEOTIDE SEQUENCE [LARGE SCALE GENOMIC DNA]</scope>
</reference>
<feature type="transmembrane region" description="Helical" evidence="9">
    <location>
        <begin position="295"/>
        <end position="321"/>
    </location>
</feature>
<reference evidence="11" key="3">
    <citation type="submission" date="2025-09" db="UniProtKB">
        <authorList>
            <consortium name="Ensembl"/>
        </authorList>
    </citation>
    <scope>IDENTIFICATION</scope>
</reference>
<dbReference type="GO" id="GO:0046872">
    <property type="term" value="F:metal ion binding"/>
    <property type="evidence" value="ECO:0007669"/>
    <property type="project" value="UniProtKB-KW"/>
</dbReference>
<dbReference type="SUPFAM" id="SSF81665">
    <property type="entry name" value="Calcium ATPase, transmembrane domain M"/>
    <property type="match status" value="1"/>
</dbReference>
<dbReference type="Pfam" id="PF00122">
    <property type="entry name" value="E1-E2_ATPase"/>
    <property type="match status" value="1"/>
</dbReference>
<dbReference type="GO" id="GO:0030165">
    <property type="term" value="F:PDZ domain binding"/>
    <property type="evidence" value="ECO:0007669"/>
    <property type="project" value="TreeGrafter"/>
</dbReference>
<dbReference type="GeneTree" id="ENSGT00940000166500"/>
<reference evidence="11" key="2">
    <citation type="submission" date="2025-08" db="UniProtKB">
        <authorList>
            <consortium name="Ensembl"/>
        </authorList>
    </citation>
    <scope>IDENTIFICATION</scope>
</reference>
<evidence type="ECO:0000313" key="11">
    <source>
        <dbReference type="Ensembl" id="ENSHHUP00000068060.1"/>
    </source>
</evidence>
<dbReference type="GO" id="GO:0098839">
    <property type="term" value="C:postsynaptic density membrane"/>
    <property type="evidence" value="ECO:0007669"/>
    <property type="project" value="TreeGrafter"/>
</dbReference>
<dbReference type="GO" id="GO:0016887">
    <property type="term" value="F:ATP hydrolysis activity"/>
    <property type="evidence" value="ECO:0007669"/>
    <property type="project" value="InterPro"/>
</dbReference>
<sequence length="532" mass="58348">MLELLELLELGMLYIACGTAAAGAEDEGEAEAGWIEGAAILLSVVCVVLVTAFNDWSKEKQFRGLQSRIEQEQKFQVVRGAQVIQLPVADIVVGDIAQIKYGDLLPADGVLIQGNDLKIDESSLTGESDHVKKAADRDPMLLSGTHVMEGSGRMLVTAVGVNSQTGIIFTLLGAGEPGEEEKKEKKGYLGLFSSNTYLKKQDGAAAMEMQPLKSAEGGEMEEKEKKKANVSKKEKSVLQGKLTKLAVQIGKAGLVMSAITVIILVLYFAVDNFVLQKRPWLTECTPIYVQYFVKFFIIGVTVLVVAVPEGLPLAVTISLAYSVKVYTHKHTHTHTLAGTISSVKVQKPATKEGGLPMQVGNKTECGLLGLVLDLKRDYQPVRNQIPEEKLYKVYTFNSVRKSMSTVIKLPDGSFRMYSKGASEIVLKKCTKILNQEGEPRLFRPRDKDEMVKKVIEPMACDGLRTICVAFRDFPGDPEPLWDNENDILNELTAVCVVGIEDPVRPEVGRVEFAIEDPVRPEVGRVECVCVCQ</sequence>
<keyword evidence="6" id="KW-1278">Translocase</keyword>
<keyword evidence="2 9" id="KW-0812">Transmembrane</keyword>
<dbReference type="GO" id="GO:0051480">
    <property type="term" value="P:regulation of cytosolic calcium ion concentration"/>
    <property type="evidence" value="ECO:0007669"/>
    <property type="project" value="TreeGrafter"/>
</dbReference>
<evidence type="ECO:0000256" key="6">
    <source>
        <dbReference type="ARBA" id="ARBA00022967"/>
    </source>
</evidence>
<proteinExistence type="predicted"/>
<keyword evidence="3" id="KW-0547">Nucleotide-binding</keyword>
<protein>
    <submittedName>
        <fullName evidence="11">ATPase plasma membrane Ca2+ transporting 2</fullName>
    </submittedName>
</protein>
<evidence type="ECO:0000256" key="4">
    <source>
        <dbReference type="ARBA" id="ARBA00022840"/>
    </source>
</evidence>
<dbReference type="AlphaFoldDB" id="A0A4W5Q2E7"/>
<feature type="domain" description="P-type ATPase A" evidence="10">
    <location>
        <begin position="73"/>
        <end position="171"/>
    </location>
</feature>
<evidence type="ECO:0000313" key="12">
    <source>
        <dbReference type="Proteomes" id="UP000314982"/>
    </source>
</evidence>
<comment type="subcellular location">
    <subcellularLocation>
        <location evidence="1">Membrane</location>
    </subcellularLocation>
</comment>
<dbReference type="InterPro" id="IPR023299">
    <property type="entry name" value="ATPase_P-typ_cyto_dom_N"/>
</dbReference>
<evidence type="ECO:0000256" key="2">
    <source>
        <dbReference type="ARBA" id="ARBA00022692"/>
    </source>
</evidence>
<dbReference type="Proteomes" id="UP000314982">
    <property type="component" value="Unassembled WGS sequence"/>
</dbReference>
<dbReference type="GO" id="GO:0005524">
    <property type="term" value="F:ATP binding"/>
    <property type="evidence" value="ECO:0007669"/>
    <property type="project" value="UniProtKB-KW"/>
</dbReference>
<dbReference type="Ensembl" id="ENSHHUT00000070345.1">
    <property type="protein sequence ID" value="ENSHHUP00000068060.1"/>
    <property type="gene ID" value="ENSHHUG00000040129.1"/>
</dbReference>
<keyword evidence="8 9" id="KW-0472">Membrane</keyword>
<keyword evidence="7 9" id="KW-1133">Transmembrane helix</keyword>
<evidence type="ECO:0000259" key="10">
    <source>
        <dbReference type="Pfam" id="PF00122"/>
    </source>
</evidence>
<organism evidence="11 12">
    <name type="scientific">Hucho hucho</name>
    <name type="common">huchen</name>
    <dbReference type="NCBI Taxonomy" id="62062"/>
    <lineage>
        <taxon>Eukaryota</taxon>
        <taxon>Metazoa</taxon>
        <taxon>Chordata</taxon>
        <taxon>Craniata</taxon>
        <taxon>Vertebrata</taxon>
        <taxon>Euteleostomi</taxon>
        <taxon>Actinopterygii</taxon>
        <taxon>Neopterygii</taxon>
        <taxon>Teleostei</taxon>
        <taxon>Protacanthopterygii</taxon>
        <taxon>Salmoniformes</taxon>
        <taxon>Salmonidae</taxon>
        <taxon>Salmoninae</taxon>
        <taxon>Hucho</taxon>
    </lineage>
</organism>
<dbReference type="InterPro" id="IPR001757">
    <property type="entry name" value="P_typ_ATPase"/>
</dbReference>